<dbReference type="GO" id="GO:0016094">
    <property type="term" value="P:polyprenol biosynthetic process"/>
    <property type="evidence" value="ECO:0007669"/>
    <property type="project" value="TreeGrafter"/>
</dbReference>
<accession>A0A5J4RYV6</accession>
<gene>
    <name evidence="3" type="ORF">EZS27_013732</name>
</gene>
<dbReference type="Gene3D" id="3.40.1180.10">
    <property type="entry name" value="Decaprenyl diphosphate synthase-like"/>
    <property type="match status" value="1"/>
</dbReference>
<sequence>MPDPDLLIRTGGEVRLSNFLLWQSAYTELYFCDTFWPDFKEENFMKAVDYYQQKERRFGKTSEQL</sequence>
<dbReference type="AlphaFoldDB" id="A0A5J4RYV6"/>
<protein>
    <recommendedName>
        <fullName evidence="4">Ditrans,polycis-undecaprenyl-diphosphate synthase ((2E,6E)-farnesyl-diphosphate specific)</fullName>
    </recommendedName>
</protein>
<comment type="cofactor">
    <cofactor evidence="1">
        <name>Mg(2+)</name>
        <dbReference type="ChEBI" id="CHEBI:18420"/>
    </cofactor>
</comment>
<dbReference type="InterPro" id="IPR036424">
    <property type="entry name" value="UPP_synth-like_sf"/>
</dbReference>
<proteinExistence type="predicted"/>
<dbReference type="Pfam" id="PF01255">
    <property type="entry name" value="Prenyltransf"/>
    <property type="match status" value="1"/>
</dbReference>
<evidence type="ECO:0000256" key="1">
    <source>
        <dbReference type="ARBA" id="ARBA00001946"/>
    </source>
</evidence>
<dbReference type="GO" id="GO:0045547">
    <property type="term" value="F:ditrans,polycis-polyprenyl diphosphate synthase [(2E,6E)-farnesyl diphosphate specific] activity"/>
    <property type="evidence" value="ECO:0007669"/>
    <property type="project" value="TreeGrafter"/>
</dbReference>
<dbReference type="PROSITE" id="PS01066">
    <property type="entry name" value="UPP_SYNTHASE"/>
    <property type="match status" value="1"/>
</dbReference>
<dbReference type="PANTHER" id="PTHR10291:SF0">
    <property type="entry name" value="DEHYDRODOLICHYL DIPHOSPHATE SYNTHASE 2"/>
    <property type="match status" value="1"/>
</dbReference>
<dbReference type="EMBL" id="SNRY01000632">
    <property type="protein sequence ID" value="KAA6338241.1"/>
    <property type="molecule type" value="Genomic_DNA"/>
</dbReference>
<dbReference type="SUPFAM" id="SSF64005">
    <property type="entry name" value="Undecaprenyl diphosphate synthase"/>
    <property type="match status" value="1"/>
</dbReference>
<evidence type="ECO:0008006" key="4">
    <source>
        <dbReference type="Google" id="ProtNLM"/>
    </source>
</evidence>
<dbReference type="InterPro" id="IPR018520">
    <property type="entry name" value="UPP_synth-like_CS"/>
</dbReference>
<organism evidence="3">
    <name type="scientific">termite gut metagenome</name>
    <dbReference type="NCBI Taxonomy" id="433724"/>
    <lineage>
        <taxon>unclassified sequences</taxon>
        <taxon>metagenomes</taxon>
        <taxon>organismal metagenomes</taxon>
    </lineage>
</organism>
<comment type="caution">
    <text evidence="3">The sequence shown here is derived from an EMBL/GenBank/DDBJ whole genome shotgun (WGS) entry which is preliminary data.</text>
</comment>
<evidence type="ECO:0000256" key="2">
    <source>
        <dbReference type="ARBA" id="ARBA00022679"/>
    </source>
</evidence>
<name>A0A5J4RYV6_9ZZZZ</name>
<dbReference type="PANTHER" id="PTHR10291">
    <property type="entry name" value="DEHYDRODOLICHYL DIPHOSPHATE SYNTHASE FAMILY MEMBER"/>
    <property type="match status" value="1"/>
</dbReference>
<keyword evidence="2" id="KW-0808">Transferase</keyword>
<dbReference type="InterPro" id="IPR001441">
    <property type="entry name" value="UPP_synth-like"/>
</dbReference>
<reference evidence="3" key="1">
    <citation type="submission" date="2019-03" db="EMBL/GenBank/DDBJ databases">
        <title>Single cell metagenomics reveals metabolic interactions within the superorganism composed of flagellate Streblomastix strix and complex community of Bacteroidetes bacteria on its surface.</title>
        <authorList>
            <person name="Treitli S.C."/>
            <person name="Kolisko M."/>
            <person name="Husnik F."/>
            <person name="Keeling P."/>
            <person name="Hampl V."/>
        </authorList>
    </citation>
    <scope>NUCLEOTIDE SEQUENCE</scope>
    <source>
        <strain evidence="3">STM</strain>
    </source>
</reference>
<evidence type="ECO:0000313" key="3">
    <source>
        <dbReference type="EMBL" id="KAA6338241.1"/>
    </source>
</evidence>